<dbReference type="Gene3D" id="1.20.1530.20">
    <property type="match status" value="1"/>
</dbReference>
<evidence type="ECO:0000256" key="2">
    <source>
        <dbReference type="ARBA" id="ARBA00005551"/>
    </source>
</evidence>
<feature type="transmembrane region" description="Helical" evidence="11">
    <location>
        <begin position="46"/>
        <end position="68"/>
    </location>
</feature>
<name>A0A3G6JG45_LACDL</name>
<proteinExistence type="inferred from homology"/>
<reference evidence="13" key="1">
    <citation type="submission" date="2018-07" db="EMBL/GenBank/DDBJ databases">
        <authorList>
            <person name="Somerville V."/>
        </authorList>
    </citation>
    <scope>NUCLEOTIDE SEQUENCE</scope>
    <source>
        <strain evidence="13">NWC_2_2</strain>
    </source>
</reference>
<dbReference type="InterPro" id="IPR006153">
    <property type="entry name" value="Cation/H_exchanger_TM"/>
</dbReference>
<feature type="transmembrane region" description="Helical" evidence="11">
    <location>
        <begin position="180"/>
        <end position="198"/>
    </location>
</feature>
<feature type="transmembrane region" description="Helical" evidence="11">
    <location>
        <begin position="266"/>
        <end position="286"/>
    </location>
</feature>
<evidence type="ECO:0000256" key="4">
    <source>
        <dbReference type="ARBA" id="ARBA00022449"/>
    </source>
</evidence>
<keyword evidence="5 11" id="KW-0812">Transmembrane</keyword>
<feature type="domain" description="Cation/H+ exchanger transmembrane" evidence="12">
    <location>
        <begin position="12"/>
        <end position="377"/>
    </location>
</feature>
<keyword evidence="3" id="KW-0813">Transport</keyword>
<evidence type="ECO:0000256" key="5">
    <source>
        <dbReference type="ARBA" id="ARBA00022692"/>
    </source>
</evidence>
<evidence type="ECO:0000313" key="13">
    <source>
        <dbReference type="EMBL" id="AZA17029.1"/>
    </source>
</evidence>
<feature type="transmembrane region" description="Helical" evidence="11">
    <location>
        <begin position="144"/>
        <end position="168"/>
    </location>
</feature>
<organism evidence="13">
    <name type="scientific">Lactobacillus delbrueckii subsp. lactis</name>
    <dbReference type="NCBI Taxonomy" id="29397"/>
    <lineage>
        <taxon>Bacteria</taxon>
        <taxon>Bacillati</taxon>
        <taxon>Bacillota</taxon>
        <taxon>Bacilli</taxon>
        <taxon>Lactobacillales</taxon>
        <taxon>Lactobacillaceae</taxon>
        <taxon>Lactobacillus</taxon>
    </lineage>
</organism>
<dbReference type="GO" id="GO:0006814">
    <property type="term" value="P:sodium ion transport"/>
    <property type="evidence" value="ECO:0007669"/>
    <property type="project" value="UniProtKB-KW"/>
</dbReference>
<sequence>MEFIGQLILVLLMTTLLGQVFARFNWPPVIGQLLSGILLGSALLGWIHPNETMTLFSDIGVIMLMFLAGMESDLDLLKKYFKISFTVATVGVILPILFIGGASLLFEMQFLEALFIGIIFAATSVSISVEVLRATGKLQTKAGTAILGAAVVDDILAVIVLSLFTTFSHEGGKLGLTNNFFLNMLFEALYFVFVWLVYKFIAPKFMQLAEKINVSYSVVIASLILSLGMAYIAELVGLSAVVGAFFGGLAIRQTKQEAEVNSSVSAIGYSVFIPTFFVNIGLSMTFASIGQDFLFIVVMTVLGVLSKYWAGKYSSEIFGLKPLEGSLVGAGMVSRGEVALIVAQIGIAHHLFPKDIYSSLILVIILTTVLSPIMLNHYIRKDEAQN</sequence>
<evidence type="ECO:0000259" key="12">
    <source>
        <dbReference type="Pfam" id="PF00999"/>
    </source>
</evidence>
<feature type="transmembrane region" description="Helical" evidence="11">
    <location>
        <begin position="80"/>
        <end position="104"/>
    </location>
</feature>
<comment type="similarity">
    <text evidence="2">Belongs to the monovalent cation:proton antiporter 2 (CPA2) transporter (TC 2.A.37) family.</text>
</comment>
<keyword evidence="8" id="KW-0406">Ion transport</keyword>
<keyword evidence="4" id="KW-0050">Antiport</keyword>
<evidence type="ECO:0000256" key="11">
    <source>
        <dbReference type="SAM" id="Phobius"/>
    </source>
</evidence>
<dbReference type="Pfam" id="PF00999">
    <property type="entry name" value="Na_H_Exchanger"/>
    <property type="match status" value="1"/>
</dbReference>
<dbReference type="GO" id="GO:0015297">
    <property type="term" value="F:antiporter activity"/>
    <property type="evidence" value="ECO:0007669"/>
    <property type="project" value="UniProtKB-KW"/>
</dbReference>
<feature type="transmembrane region" description="Helical" evidence="11">
    <location>
        <begin position="293"/>
        <end position="310"/>
    </location>
</feature>
<evidence type="ECO:0000256" key="6">
    <source>
        <dbReference type="ARBA" id="ARBA00022989"/>
    </source>
</evidence>
<dbReference type="EMBL" id="CP031023">
    <property type="protein sequence ID" value="AZA17029.1"/>
    <property type="molecule type" value="Genomic_DNA"/>
</dbReference>
<dbReference type="PANTHER" id="PTHR43562">
    <property type="entry name" value="NAPA-TYPE SODIUM/HYDROGEN ANTIPORTER"/>
    <property type="match status" value="1"/>
</dbReference>
<comment type="subcellular location">
    <subcellularLocation>
        <location evidence="1">Membrane</location>
        <topology evidence="1">Multi-pass membrane protein</topology>
    </subcellularLocation>
</comment>
<dbReference type="GO" id="GO:0016020">
    <property type="term" value="C:membrane"/>
    <property type="evidence" value="ECO:0007669"/>
    <property type="project" value="UniProtKB-SubCell"/>
</dbReference>
<evidence type="ECO:0000256" key="8">
    <source>
        <dbReference type="ARBA" id="ARBA00023065"/>
    </source>
</evidence>
<gene>
    <name evidence="13" type="ORF">DQL93_00465</name>
</gene>
<keyword evidence="9 11" id="KW-0472">Membrane</keyword>
<feature type="transmembrane region" description="Helical" evidence="11">
    <location>
        <begin position="356"/>
        <end position="375"/>
    </location>
</feature>
<evidence type="ECO:0000256" key="9">
    <source>
        <dbReference type="ARBA" id="ARBA00023136"/>
    </source>
</evidence>
<evidence type="ECO:0000256" key="7">
    <source>
        <dbReference type="ARBA" id="ARBA00023053"/>
    </source>
</evidence>
<keyword evidence="10" id="KW-0739">Sodium transport</keyword>
<dbReference type="PANTHER" id="PTHR43562:SF3">
    <property type="entry name" value="SODIUM ION_PROTON EXCHANGER (EUROFUNG)"/>
    <property type="match status" value="1"/>
</dbReference>
<accession>A0A3G6JG45</accession>
<dbReference type="GO" id="GO:1902600">
    <property type="term" value="P:proton transmembrane transport"/>
    <property type="evidence" value="ECO:0007669"/>
    <property type="project" value="InterPro"/>
</dbReference>
<dbReference type="InterPro" id="IPR038770">
    <property type="entry name" value="Na+/solute_symporter_sf"/>
</dbReference>
<feature type="transmembrane region" description="Helical" evidence="11">
    <location>
        <begin position="110"/>
        <end position="132"/>
    </location>
</feature>
<evidence type="ECO:0000256" key="3">
    <source>
        <dbReference type="ARBA" id="ARBA00022448"/>
    </source>
</evidence>
<feature type="transmembrane region" description="Helical" evidence="11">
    <location>
        <begin position="218"/>
        <end position="246"/>
    </location>
</feature>
<protein>
    <submittedName>
        <fullName evidence="13">Cation:proton antiporter</fullName>
    </submittedName>
</protein>
<keyword evidence="7" id="KW-0915">Sodium</keyword>
<keyword evidence="6 11" id="KW-1133">Transmembrane helix</keyword>
<dbReference type="AlphaFoldDB" id="A0A3G6JG45"/>
<evidence type="ECO:0000256" key="1">
    <source>
        <dbReference type="ARBA" id="ARBA00004141"/>
    </source>
</evidence>
<evidence type="ECO:0000256" key="10">
    <source>
        <dbReference type="ARBA" id="ARBA00023201"/>
    </source>
</evidence>